<reference evidence="7 8" key="1">
    <citation type="submission" date="2024-04" db="EMBL/GenBank/DDBJ databases">
        <title>Okeanomitos corallinicola gen. &amp; sp. nov. (Nostocales, Cyanobacteria), a new toxic marine heterocyst-forming cyanobacterium from a coral reef.</title>
        <authorList>
            <person name="Li H."/>
            <person name="Li R."/>
            <person name="Kang J."/>
            <person name="Hii K.S."/>
            <person name="Mohamed H.F."/>
            <person name="Xu X."/>
            <person name="Luo Z."/>
        </authorList>
    </citation>
    <scope>NUCLEOTIDE SEQUENCE [LARGE SCALE GENOMIC DNA]</scope>
    <source>
        <strain evidence="7 8">TIOX110</strain>
    </source>
</reference>
<evidence type="ECO:0000256" key="1">
    <source>
        <dbReference type="ARBA" id="ARBA00004141"/>
    </source>
</evidence>
<evidence type="ECO:0000256" key="5">
    <source>
        <dbReference type="SAM" id="Phobius"/>
    </source>
</evidence>
<keyword evidence="2 5" id="KW-0812">Transmembrane</keyword>
<dbReference type="PANTHER" id="PTHR21016:SF25">
    <property type="entry name" value="TM2 DOMAIN-CONTAINING PROTEIN DDB_G0277895-RELATED"/>
    <property type="match status" value="1"/>
</dbReference>
<proteinExistence type="predicted"/>
<dbReference type="RefSeq" id="WP_353932667.1">
    <property type="nucleotide sequence ID" value="NZ_CP150886.1"/>
</dbReference>
<evidence type="ECO:0000259" key="6">
    <source>
        <dbReference type="Pfam" id="PF05154"/>
    </source>
</evidence>
<feature type="domain" description="TM2" evidence="6">
    <location>
        <begin position="13"/>
        <end position="58"/>
    </location>
</feature>
<dbReference type="EMBL" id="CP150886">
    <property type="protein sequence ID" value="WZB89773.1"/>
    <property type="molecule type" value="Genomic_DNA"/>
</dbReference>
<keyword evidence="8" id="KW-1185">Reference proteome</keyword>
<organism evidence="7 8">
    <name type="scientific">Okeanomitos corallinicola TIOX110</name>
    <dbReference type="NCBI Taxonomy" id="3133117"/>
    <lineage>
        <taxon>Bacteria</taxon>
        <taxon>Bacillati</taxon>
        <taxon>Cyanobacteriota</taxon>
        <taxon>Cyanophyceae</taxon>
        <taxon>Nostocales</taxon>
        <taxon>Aphanizomenonaceae</taxon>
        <taxon>Okeanomitos</taxon>
    </lineage>
</organism>
<feature type="transmembrane region" description="Helical" evidence="5">
    <location>
        <begin position="41"/>
        <end position="65"/>
    </location>
</feature>
<dbReference type="PANTHER" id="PTHR21016">
    <property type="entry name" value="BETA-AMYLOID BINDING PROTEIN-RELATED"/>
    <property type="match status" value="1"/>
</dbReference>
<dbReference type="InterPro" id="IPR050932">
    <property type="entry name" value="TM2D1-3-like"/>
</dbReference>
<keyword evidence="3 5" id="KW-1133">Transmembrane helix</keyword>
<accession>A0ABZ2V277</accession>
<gene>
    <name evidence="7" type="ORF">WJM97_08805</name>
</gene>
<dbReference type="Pfam" id="PF05154">
    <property type="entry name" value="TM2"/>
    <property type="match status" value="1"/>
</dbReference>
<name>A0ABZ2V277_9CYAN</name>
<dbReference type="InterPro" id="IPR007829">
    <property type="entry name" value="TM2"/>
</dbReference>
<sequence length="164" mass="18076">MKTEKNNHQERLIASYILCAAGFLGFGGLHRLYNGKIGTGLLWFFTLGFFYVGQFVDLLLIPGMIDEYEQNLRLKAGLSPLGLPVNQPVVNTQVYQPTGHKLMLKLLEAAASRGGFLTVTQGVMATGASFAEVEMVLKDMLQSGYVIMDNDPVTGAVTYHFHEM</sequence>
<evidence type="ECO:0000256" key="4">
    <source>
        <dbReference type="ARBA" id="ARBA00023136"/>
    </source>
</evidence>
<comment type="subcellular location">
    <subcellularLocation>
        <location evidence="1">Membrane</location>
        <topology evidence="1">Multi-pass membrane protein</topology>
    </subcellularLocation>
</comment>
<evidence type="ECO:0000256" key="2">
    <source>
        <dbReference type="ARBA" id="ARBA00022692"/>
    </source>
</evidence>
<evidence type="ECO:0000256" key="3">
    <source>
        <dbReference type="ARBA" id="ARBA00022989"/>
    </source>
</evidence>
<dbReference type="Proteomes" id="UP001483337">
    <property type="component" value="Chromosome"/>
</dbReference>
<feature type="transmembrane region" description="Helical" evidence="5">
    <location>
        <begin position="12"/>
        <end position="29"/>
    </location>
</feature>
<keyword evidence="4 5" id="KW-0472">Membrane</keyword>
<evidence type="ECO:0000313" key="7">
    <source>
        <dbReference type="EMBL" id="WZB89773.1"/>
    </source>
</evidence>
<evidence type="ECO:0000313" key="8">
    <source>
        <dbReference type="Proteomes" id="UP001483337"/>
    </source>
</evidence>
<protein>
    <submittedName>
        <fullName evidence="7">NINE protein</fullName>
    </submittedName>
</protein>